<dbReference type="InterPro" id="IPR051257">
    <property type="entry name" value="Diverse_CBS-Domain"/>
</dbReference>
<dbReference type="SMART" id="SM00116">
    <property type="entry name" value="CBS"/>
    <property type="match status" value="2"/>
</dbReference>
<dbReference type="InterPro" id="IPR000644">
    <property type="entry name" value="CBS_dom"/>
</dbReference>
<evidence type="ECO:0000313" key="4">
    <source>
        <dbReference type="EMBL" id="RCU52644.1"/>
    </source>
</evidence>
<dbReference type="OrthoDB" id="9790355at2"/>
<proteinExistence type="predicted"/>
<evidence type="ECO:0000259" key="3">
    <source>
        <dbReference type="PROSITE" id="PS51371"/>
    </source>
</evidence>
<dbReference type="PROSITE" id="PS51371">
    <property type="entry name" value="CBS"/>
    <property type="match status" value="2"/>
</dbReference>
<dbReference type="AlphaFoldDB" id="A0A368NSG7"/>
<dbReference type="Gene3D" id="3.10.580.10">
    <property type="entry name" value="CBS-domain"/>
    <property type="match status" value="1"/>
</dbReference>
<dbReference type="Pfam" id="PF00571">
    <property type="entry name" value="CBS"/>
    <property type="match status" value="2"/>
</dbReference>
<sequence>MQSLKVKDHMDRRPVTFEPGQTVAEAVQRLLTAQRIGGPVIDEQKKLVGFISQQDCLRAAVEASYHCEGVALVKELMRTEVLTVSPEDSILELAQQMLGQKPKLYPVVDDYGLLIGLIARRDILRALSTHLDTCFGKAS</sequence>
<dbReference type="EMBL" id="QPID01000001">
    <property type="protein sequence ID" value="RCU52644.1"/>
    <property type="molecule type" value="Genomic_DNA"/>
</dbReference>
<dbReference type="RefSeq" id="WP_114336552.1">
    <property type="nucleotide sequence ID" value="NZ_QPID01000001.1"/>
</dbReference>
<dbReference type="InterPro" id="IPR044729">
    <property type="entry name" value="CBS_bac"/>
</dbReference>
<protein>
    <submittedName>
        <fullName evidence="4">CBS domain-containing protein</fullName>
    </submittedName>
</protein>
<dbReference type="InterPro" id="IPR046342">
    <property type="entry name" value="CBS_dom_sf"/>
</dbReference>
<dbReference type="Proteomes" id="UP000252558">
    <property type="component" value="Unassembled WGS sequence"/>
</dbReference>
<dbReference type="SUPFAM" id="SSF54631">
    <property type="entry name" value="CBS-domain pair"/>
    <property type="match status" value="1"/>
</dbReference>
<name>A0A368NSG7_9GAMM</name>
<dbReference type="CDD" id="cd04629">
    <property type="entry name" value="CBS_pair_bac"/>
    <property type="match status" value="1"/>
</dbReference>
<evidence type="ECO:0000256" key="2">
    <source>
        <dbReference type="PROSITE-ProRule" id="PRU00703"/>
    </source>
</evidence>
<reference evidence="4 5" key="1">
    <citation type="submission" date="2018-07" db="EMBL/GenBank/DDBJ databases">
        <title>Corallincola holothuriorum sp. nov., a new facultative anaerobe isolated from sea cucumber Apostichopus japonicus.</title>
        <authorList>
            <person name="Xia H."/>
        </authorList>
    </citation>
    <scope>NUCLEOTIDE SEQUENCE [LARGE SCALE GENOMIC DNA]</scope>
    <source>
        <strain evidence="4 5">C4</strain>
    </source>
</reference>
<comment type="caution">
    <text evidence="4">The sequence shown here is derived from an EMBL/GenBank/DDBJ whole genome shotgun (WGS) entry which is preliminary data.</text>
</comment>
<organism evidence="4 5">
    <name type="scientific">Corallincola holothuriorum</name>
    <dbReference type="NCBI Taxonomy" id="2282215"/>
    <lineage>
        <taxon>Bacteria</taxon>
        <taxon>Pseudomonadati</taxon>
        <taxon>Pseudomonadota</taxon>
        <taxon>Gammaproteobacteria</taxon>
        <taxon>Alteromonadales</taxon>
        <taxon>Psychromonadaceae</taxon>
        <taxon>Corallincola</taxon>
    </lineage>
</organism>
<evidence type="ECO:0000256" key="1">
    <source>
        <dbReference type="ARBA" id="ARBA00023122"/>
    </source>
</evidence>
<gene>
    <name evidence="4" type="ORF">DU002_01350</name>
</gene>
<dbReference type="PANTHER" id="PTHR43080:SF2">
    <property type="entry name" value="CBS DOMAIN-CONTAINING PROTEIN"/>
    <property type="match status" value="1"/>
</dbReference>
<accession>A0A368NSG7</accession>
<feature type="domain" description="CBS" evidence="3">
    <location>
        <begin position="77"/>
        <end position="133"/>
    </location>
</feature>
<dbReference type="PANTHER" id="PTHR43080">
    <property type="entry name" value="CBS DOMAIN-CONTAINING PROTEIN CBSX3, MITOCHONDRIAL"/>
    <property type="match status" value="1"/>
</dbReference>
<keyword evidence="5" id="KW-1185">Reference proteome</keyword>
<feature type="domain" description="CBS" evidence="3">
    <location>
        <begin position="10"/>
        <end position="68"/>
    </location>
</feature>
<keyword evidence="1 2" id="KW-0129">CBS domain</keyword>
<evidence type="ECO:0000313" key="5">
    <source>
        <dbReference type="Proteomes" id="UP000252558"/>
    </source>
</evidence>